<gene>
    <name evidence="2" type="ORF">SELMODRAFT_402950</name>
</gene>
<dbReference type="AlphaFoldDB" id="D8QNJ8"/>
<dbReference type="HOGENOM" id="CLU_2268458_0_0_1"/>
<name>D8QNJ8_SELML</name>
<evidence type="ECO:0000313" key="3">
    <source>
        <dbReference type="Proteomes" id="UP000001514"/>
    </source>
</evidence>
<protein>
    <submittedName>
        <fullName evidence="2">Uncharacterized protein</fullName>
    </submittedName>
</protein>
<dbReference type="EMBL" id="GL377565">
    <property type="protein sequence ID" value="EFJ38116.1"/>
    <property type="molecule type" value="Genomic_DNA"/>
</dbReference>
<proteinExistence type="predicted"/>
<organism evidence="3">
    <name type="scientific">Selaginella moellendorffii</name>
    <name type="common">Spikemoss</name>
    <dbReference type="NCBI Taxonomy" id="88036"/>
    <lineage>
        <taxon>Eukaryota</taxon>
        <taxon>Viridiplantae</taxon>
        <taxon>Streptophyta</taxon>
        <taxon>Embryophyta</taxon>
        <taxon>Tracheophyta</taxon>
        <taxon>Lycopodiopsida</taxon>
        <taxon>Selaginellales</taxon>
        <taxon>Selaginellaceae</taxon>
        <taxon>Selaginella</taxon>
    </lineage>
</organism>
<evidence type="ECO:0000256" key="1">
    <source>
        <dbReference type="SAM" id="MobiDB-lite"/>
    </source>
</evidence>
<sequence length="103" mass="11822">MELLRCYGGDPLGPRSSRTGCPRCELEKEMEDRLQGVNEQSSKSKVEEVIWGFYETLRVMILCDLRSVGVLEEVPVARFETSNHPDGWTTQRWQGDMADDKQN</sequence>
<dbReference type="KEGG" id="smo:SELMODRAFT_402950"/>
<evidence type="ECO:0000313" key="2">
    <source>
        <dbReference type="EMBL" id="EFJ38116.1"/>
    </source>
</evidence>
<keyword evidence="3" id="KW-1185">Reference proteome</keyword>
<dbReference type="InParanoid" id="D8QNJ8"/>
<reference evidence="2 3" key="1">
    <citation type="journal article" date="2011" name="Science">
        <title>The Selaginella genome identifies genetic changes associated with the evolution of vascular plants.</title>
        <authorList>
            <person name="Banks J.A."/>
            <person name="Nishiyama T."/>
            <person name="Hasebe M."/>
            <person name="Bowman J.L."/>
            <person name="Gribskov M."/>
            <person name="dePamphilis C."/>
            <person name="Albert V.A."/>
            <person name="Aono N."/>
            <person name="Aoyama T."/>
            <person name="Ambrose B.A."/>
            <person name="Ashton N.W."/>
            <person name="Axtell M.J."/>
            <person name="Barker E."/>
            <person name="Barker M.S."/>
            <person name="Bennetzen J.L."/>
            <person name="Bonawitz N.D."/>
            <person name="Chapple C."/>
            <person name="Cheng C."/>
            <person name="Correa L.G."/>
            <person name="Dacre M."/>
            <person name="DeBarry J."/>
            <person name="Dreyer I."/>
            <person name="Elias M."/>
            <person name="Engstrom E.M."/>
            <person name="Estelle M."/>
            <person name="Feng L."/>
            <person name="Finet C."/>
            <person name="Floyd S.K."/>
            <person name="Frommer W.B."/>
            <person name="Fujita T."/>
            <person name="Gramzow L."/>
            <person name="Gutensohn M."/>
            <person name="Harholt J."/>
            <person name="Hattori M."/>
            <person name="Heyl A."/>
            <person name="Hirai T."/>
            <person name="Hiwatashi Y."/>
            <person name="Ishikawa M."/>
            <person name="Iwata M."/>
            <person name="Karol K.G."/>
            <person name="Koehler B."/>
            <person name="Kolukisaoglu U."/>
            <person name="Kubo M."/>
            <person name="Kurata T."/>
            <person name="Lalonde S."/>
            <person name="Li K."/>
            <person name="Li Y."/>
            <person name="Litt A."/>
            <person name="Lyons E."/>
            <person name="Manning G."/>
            <person name="Maruyama T."/>
            <person name="Michael T.P."/>
            <person name="Mikami K."/>
            <person name="Miyazaki S."/>
            <person name="Morinaga S."/>
            <person name="Murata T."/>
            <person name="Mueller-Roeber B."/>
            <person name="Nelson D.R."/>
            <person name="Obara M."/>
            <person name="Oguri Y."/>
            <person name="Olmstead R.G."/>
            <person name="Onodera N."/>
            <person name="Petersen B.L."/>
            <person name="Pils B."/>
            <person name="Prigge M."/>
            <person name="Rensing S.A."/>
            <person name="Riano-Pachon D.M."/>
            <person name="Roberts A.W."/>
            <person name="Sato Y."/>
            <person name="Scheller H.V."/>
            <person name="Schulz B."/>
            <person name="Schulz C."/>
            <person name="Shakirov E.V."/>
            <person name="Shibagaki N."/>
            <person name="Shinohara N."/>
            <person name="Shippen D.E."/>
            <person name="Soerensen I."/>
            <person name="Sotooka R."/>
            <person name="Sugimoto N."/>
            <person name="Sugita M."/>
            <person name="Sumikawa N."/>
            <person name="Tanurdzic M."/>
            <person name="Theissen G."/>
            <person name="Ulvskov P."/>
            <person name="Wakazuki S."/>
            <person name="Weng J.K."/>
            <person name="Willats W.W."/>
            <person name="Wipf D."/>
            <person name="Wolf P.G."/>
            <person name="Yang L."/>
            <person name="Zimmer A.D."/>
            <person name="Zhu Q."/>
            <person name="Mitros T."/>
            <person name="Hellsten U."/>
            <person name="Loque D."/>
            <person name="Otillar R."/>
            <person name="Salamov A."/>
            <person name="Schmutz J."/>
            <person name="Shapiro H."/>
            <person name="Lindquist E."/>
            <person name="Lucas S."/>
            <person name="Rokhsar D."/>
            <person name="Grigoriev I.V."/>
        </authorList>
    </citation>
    <scope>NUCLEOTIDE SEQUENCE [LARGE SCALE GENOMIC DNA]</scope>
</reference>
<feature type="compositionally biased region" description="Polar residues" evidence="1">
    <location>
        <begin position="81"/>
        <end position="93"/>
    </location>
</feature>
<dbReference type="Proteomes" id="UP000001514">
    <property type="component" value="Unassembled WGS sequence"/>
</dbReference>
<accession>D8QNJ8</accession>
<feature type="region of interest" description="Disordered" evidence="1">
    <location>
        <begin position="81"/>
        <end position="103"/>
    </location>
</feature>
<dbReference type="Gramene" id="EFJ38116">
    <property type="protein sequence ID" value="EFJ38116"/>
    <property type="gene ID" value="SELMODRAFT_402950"/>
</dbReference>